<sequence length="84" mass="9142">MVKISVASCALHNMSVGLDEACSRLDWEVFARLGLQQALPPGIMASMTPDLRVAVIDTLSKYDPEETGPLESRCLNSASTCWSR</sequence>
<evidence type="ECO:0000313" key="1">
    <source>
        <dbReference type="EMBL" id="TNN78096.1"/>
    </source>
</evidence>
<dbReference type="EMBL" id="SRLO01000076">
    <property type="protein sequence ID" value="TNN78096.1"/>
    <property type="molecule type" value="Genomic_DNA"/>
</dbReference>
<organism evidence="1 2">
    <name type="scientific">Liparis tanakae</name>
    <name type="common">Tanaka's snailfish</name>
    <dbReference type="NCBI Taxonomy" id="230148"/>
    <lineage>
        <taxon>Eukaryota</taxon>
        <taxon>Metazoa</taxon>
        <taxon>Chordata</taxon>
        <taxon>Craniata</taxon>
        <taxon>Vertebrata</taxon>
        <taxon>Euteleostomi</taxon>
        <taxon>Actinopterygii</taxon>
        <taxon>Neopterygii</taxon>
        <taxon>Teleostei</taxon>
        <taxon>Neoteleostei</taxon>
        <taxon>Acanthomorphata</taxon>
        <taxon>Eupercaria</taxon>
        <taxon>Perciformes</taxon>
        <taxon>Cottioidei</taxon>
        <taxon>Cottales</taxon>
        <taxon>Liparidae</taxon>
        <taxon>Liparis</taxon>
    </lineage>
</organism>
<dbReference type="AlphaFoldDB" id="A0A4Z2IJP6"/>
<keyword evidence="2" id="KW-1185">Reference proteome</keyword>
<gene>
    <name evidence="1" type="ORF">EYF80_011601</name>
</gene>
<evidence type="ECO:0000313" key="2">
    <source>
        <dbReference type="Proteomes" id="UP000314294"/>
    </source>
</evidence>
<dbReference type="Proteomes" id="UP000314294">
    <property type="component" value="Unassembled WGS sequence"/>
</dbReference>
<accession>A0A4Z2IJP6</accession>
<protein>
    <submittedName>
        <fullName evidence="1">Uncharacterized protein</fullName>
    </submittedName>
</protein>
<comment type="caution">
    <text evidence="1">The sequence shown here is derived from an EMBL/GenBank/DDBJ whole genome shotgun (WGS) entry which is preliminary data.</text>
</comment>
<proteinExistence type="predicted"/>
<name>A0A4Z2IJP6_9TELE</name>
<reference evidence="1 2" key="1">
    <citation type="submission" date="2019-03" db="EMBL/GenBank/DDBJ databases">
        <title>First draft genome of Liparis tanakae, snailfish: a comprehensive survey of snailfish specific genes.</title>
        <authorList>
            <person name="Kim W."/>
            <person name="Song I."/>
            <person name="Jeong J.-H."/>
            <person name="Kim D."/>
            <person name="Kim S."/>
            <person name="Ryu S."/>
            <person name="Song J.Y."/>
            <person name="Lee S.K."/>
        </authorList>
    </citation>
    <scope>NUCLEOTIDE SEQUENCE [LARGE SCALE GENOMIC DNA]</scope>
    <source>
        <tissue evidence="1">Muscle</tissue>
    </source>
</reference>